<sequence>MTKKTTATSDSFALYAGSIS</sequence>
<evidence type="ECO:0000313" key="1">
    <source>
        <dbReference type="EMBL" id="GKT36456.1"/>
    </source>
</evidence>
<protein>
    <submittedName>
        <fullName evidence="1">Uncharacterized protein</fullName>
    </submittedName>
</protein>
<gene>
    <name evidence="1" type="ORF">ADUPG1_003167</name>
</gene>
<dbReference type="Proteomes" id="UP001057375">
    <property type="component" value="Unassembled WGS sequence"/>
</dbReference>
<keyword evidence="2" id="KW-1185">Reference proteome</keyword>
<evidence type="ECO:0000313" key="2">
    <source>
        <dbReference type="Proteomes" id="UP001057375"/>
    </source>
</evidence>
<comment type="caution">
    <text evidence="1">The sequence shown here is derived from an EMBL/GenBank/DDBJ whole genome shotgun (WGS) entry which is preliminary data.</text>
</comment>
<accession>A0ABQ5KWS6</accession>
<organism evidence="1 2">
    <name type="scientific">Aduncisulcus paluster</name>
    <dbReference type="NCBI Taxonomy" id="2918883"/>
    <lineage>
        <taxon>Eukaryota</taxon>
        <taxon>Metamonada</taxon>
        <taxon>Carpediemonas-like organisms</taxon>
        <taxon>Aduncisulcus</taxon>
    </lineage>
</organism>
<proteinExistence type="predicted"/>
<name>A0ABQ5KWS6_9EUKA</name>
<dbReference type="EMBL" id="BQXS01004156">
    <property type="protein sequence ID" value="GKT36456.1"/>
    <property type="molecule type" value="Genomic_DNA"/>
</dbReference>
<reference evidence="1" key="1">
    <citation type="submission" date="2022-03" db="EMBL/GenBank/DDBJ databases">
        <title>Draft genome sequence of Aduncisulcus paluster, a free-living microaerophilic Fornicata.</title>
        <authorList>
            <person name="Yuyama I."/>
            <person name="Kume K."/>
            <person name="Tamura T."/>
            <person name="Inagaki Y."/>
            <person name="Hashimoto T."/>
        </authorList>
    </citation>
    <scope>NUCLEOTIDE SEQUENCE</scope>
    <source>
        <strain evidence="1">NY0171</strain>
    </source>
</reference>
<feature type="non-terminal residue" evidence="1">
    <location>
        <position position="20"/>
    </location>
</feature>